<dbReference type="InterPro" id="IPR010730">
    <property type="entry name" value="HET"/>
</dbReference>
<dbReference type="Pfam" id="PF26640">
    <property type="entry name" value="DUF8212"/>
    <property type="match status" value="1"/>
</dbReference>
<keyword evidence="4" id="KW-1185">Reference proteome</keyword>
<protein>
    <recommendedName>
        <fullName evidence="5">Heterokaryon incompatibility domain-containing protein</fullName>
    </recommendedName>
</protein>
<dbReference type="PANTHER" id="PTHR10622:SF10">
    <property type="entry name" value="HET DOMAIN-CONTAINING PROTEIN"/>
    <property type="match status" value="1"/>
</dbReference>
<accession>A0AAN7BMI4</accession>
<dbReference type="AlphaFoldDB" id="A0AAN7BMI4"/>
<evidence type="ECO:0008006" key="5">
    <source>
        <dbReference type="Google" id="ProtNLM"/>
    </source>
</evidence>
<evidence type="ECO:0000259" key="2">
    <source>
        <dbReference type="Pfam" id="PF26640"/>
    </source>
</evidence>
<name>A0AAN7BMI4_9PEZI</name>
<feature type="domain" description="DUF8212" evidence="2">
    <location>
        <begin position="230"/>
        <end position="311"/>
    </location>
</feature>
<feature type="domain" description="Heterokaryon incompatibility" evidence="1">
    <location>
        <begin position="23"/>
        <end position="120"/>
    </location>
</feature>
<sequence length="583" mass="66172">MRLLNTESFKLHEFISDDSIPRYSILSHTWEAGQEVSYQEWEAYTSPRGDEEVEKKTGFVKIRRFCIEALCDGFQWVWVDTCCIDKKSSAELSEAINAMFRWYQNSAICYVHLADVSWSADMTAVQEQLSKSRWFTRGWTLQELIAPKTVRFYAGDWRFIETKATLRGFISSLTNIDPHILLGGDLETISVARRMSWASKRQTSRAEDLAYCLLGIFDVNLPLIYGEGLKAFRRLQEAIMLKTHDQSLFAWGRLARNFSEVITEDQAFGAQPLPWKPREERLPLLGLFAETPELFQWSKDISPVDHSFSHDLIRSHPPTLISGGVNLGVVIWKSLLTATYFDQPPICSPCNVEIAILVCRVGTSDNKLVGLALRPWGAGYYGRTPELVVINMAVSSMRFHKWVRPRHIMSERSEQLRNGDIVFRRCFTPFKGTVDERGRTKSGPAWRRRDHCGSWILRMADDVVGHEKFRSEYDTGLNQGVALTFQRLSKTMNPIGPLMVEISGFSMGTTVTAAGSSNPTYSYTMKAPCDRWALEVGNLPRIYIKVERKPIGNNGSEGAVDVVDLYMYPDGALAAKAKEIINI</sequence>
<comment type="caution">
    <text evidence="3">The sequence shown here is derived from an EMBL/GenBank/DDBJ whole genome shotgun (WGS) entry which is preliminary data.</text>
</comment>
<reference evidence="3" key="1">
    <citation type="journal article" date="2023" name="Mol. Phylogenet. Evol.">
        <title>Genome-scale phylogeny and comparative genomics of the fungal order Sordariales.</title>
        <authorList>
            <person name="Hensen N."/>
            <person name="Bonometti L."/>
            <person name="Westerberg I."/>
            <person name="Brannstrom I.O."/>
            <person name="Guillou S."/>
            <person name="Cros-Aarteil S."/>
            <person name="Calhoun S."/>
            <person name="Haridas S."/>
            <person name="Kuo A."/>
            <person name="Mondo S."/>
            <person name="Pangilinan J."/>
            <person name="Riley R."/>
            <person name="LaButti K."/>
            <person name="Andreopoulos B."/>
            <person name="Lipzen A."/>
            <person name="Chen C."/>
            <person name="Yan M."/>
            <person name="Daum C."/>
            <person name="Ng V."/>
            <person name="Clum A."/>
            <person name="Steindorff A."/>
            <person name="Ohm R.A."/>
            <person name="Martin F."/>
            <person name="Silar P."/>
            <person name="Natvig D.O."/>
            <person name="Lalanne C."/>
            <person name="Gautier V."/>
            <person name="Ament-Velasquez S.L."/>
            <person name="Kruys A."/>
            <person name="Hutchinson M.I."/>
            <person name="Powell A.J."/>
            <person name="Barry K."/>
            <person name="Miller A.N."/>
            <person name="Grigoriev I.V."/>
            <person name="Debuchy R."/>
            <person name="Gladieux P."/>
            <person name="Hiltunen Thoren M."/>
            <person name="Johannesson H."/>
        </authorList>
    </citation>
    <scope>NUCLEOTIDE SEQUENCE</scope>
    <source>
        <strain evidence="3">CBS 990.96</strain>
    </source>
</reference>
<evidence type="ECO:0000313" key="3">
    <source>
        <dbReference type="EMBL" id="KAK4226012.1"/>
    </source>
</evidence>
<dbReference type="PANTHER" id="PTHR10622">
    <property type="entry name" value="HET DOMAIN-CONTAINING PROTEIN"/>
    <property type="match status" value="1"/>
</dbReference>
<reference evidence="3" key="2">
    <citation type="submission" date="2023-05" db="EMBL/GenBank/DDBJ databases">
        <authorList>
            <consortium name="Lawrence Berkeley National Laboratory"/>
            <person name="Steindorff A."/>
            <person name="Hensen N."/>
            <person name="Bonometti L."/>
            <person name="Westerberg I."/>
            <person name="Brannstrom I.O."/>
            <person name="Guillou S."/>
            <person name="Cros-Aarteil S."/>
            <person name="Calhoun S."/>
            <person name="Haridas S."/>
            <person name="Kuo A."/>
            <person name="Mondo S."/>
            <person name="Pangilinan J."/>
            <person name="Riley R."/>
            <person name="Labutti K."/>
            <person name="Andreopoulos B."/>
            <person name="Lipzen A."/>
            <person name="Chen C."/>
            <person name="Yanf M."/>
            <person name="Daum C."/>
            <person name="Ng V."/>
            <person name="Clum A."/>
            <person name="Ohm R."/>
            <person name="Martin F."/>
            <person name="Silar P."/>
            <person name="Natvig D."/>
            <person name="Lalanne C."/>
            <person name="Gautier V."/>
            <person name="Ament-Velasquez S.L."/>
            <person name="Kruys A."/>
            <person name="Hutchinson M.I."/>
            <person name="Powell A.J."/>
            <person name="Barry K."/>
            <person name="Miller A.N."/>
            <person name="Grigoriev I.V."/>
            <person name="Debuchy R."/>
            <person name="Gladieux P."/>
            <person name="Thoren M.H."/>
            <person name="Johannesson H."/>
        </authorList>
    </citation>
    <scope>NUCLEOTIDE SEQUENCE</scope>
    <source>
        <strain evidence="3">CBS 990.96</strain>
    </source>
</reference>
<dbReference type="Pfam" id="PF06985">
    <property type="entry name" value="HET"/>
    <property type="match status" value="1"/>
</dbReference>
<proteinExistence type="predicted"/>
<dbReference type="EMBL" id="MU865355">
    <property type="protein sequence ID" value="KAK4226012.1"/>
    <property type="molecule type" value="Genomic_DNA"/>
</dbReference>
<dbReference type="Proteomes" id="UP001301958">
    <property type="component" value="Unassembled WGS sequence"/>
</dbReference>
<gene>
    <name evidence="3" type="ORF">QBC38DRAFT_240783</name>
</gene>
<evidence type="ECO:0000259" key="1">
    <source>
        <dbReference type="Pfam" id="PF06985"/>
    </source>
</evidence>
<evidence type="ECO:0000313" key="4">
    <source>
        <dbReference type="Proteomes" id="UP001301958"/>
    </source>
</evidence>
<dbReference type="InterPro" id="IPR058525">
    <property type="entry name" value="DUF8212"/>
</dbReference>
<organism evidence="3 4">
    <name type="scientific">Podospora fimiseda</name>
    <dbReference type="NCBI Taxonomy" id="252190"/>
    <lineage>
        <taxon>Eukaryota</taxon>
        <taxon>Fungi</taxon>
        <taxon>Dikarya</taxon>
        <taxon>Ascomycota</taxon>
        <taxon>Pezizomycotina</taxon>
        <taxon>Sordariomycetes</taxon>
        <taxon>Sordariomycetidae</taxon>
        <taxon>Sordariales</taxon>
        <taxon>Podosporaceae</taxon>
        <taxon>Podospora</taxon>
    </lineage>
</organism>